<dbReference type="EMBL" id="MJEQ01037189">
    <property type="protein sequence ID" value="OIT00838.1"/>
    <property type="molecule type" value="Genomic_DNA"/>
</dbReference>
<dbReference type="InterPro" id="IPR006740">
    <property type="entry name" value="DUF604"/>
</dbReference>
<dbReference type="FunFam" id="3.90.550.50:FF:000006">
    <property type="entry name" value="Fringe-related protein-like"/>
    <property type="match status" value="1"/>
</dbReference>
<dbReference type="OMA" id="VTISHIQ"/>
<comment type="caution">
    <text evidence="2">The sequence shown here is derived from an EMBL/GenBank/DDBJ whole genome shotgun (WGS) entry which is preliminary data.</text>
</comment>
<evidence type="ECO:0000313" key="2">
    <source>
        <dbReference type="EMBL" id="OIT00838.1"/>
    </source>
</evidence>
<dbReference type="PANTHER" id="PTHR10811">
    <property type="entry name" value="FRINGE-RELATED"/>
    <property type="match status" value="1"/>
</dbReference>
<dbReference type="KEGG" id="nau:109230524"/>
<dbReference type="Pfam" id="PF04646">
    <property type="entry name" value="DUF604"/>
    <property type="match status" value="1"/>
</dbReference>
<accession>A0A1J6I747</accession>
<feature type="transmembrane region" description="Helical" evidence="1">
    <location>
        <begin position="27"/>
        <end position="46"/>
    </location>
</feature>
<keyword evidence="3" id="KW-1185">Reference proteome</keyword>
<dbReference type="STRING" id="49451.A0A1J6I747"/>
<keyword evidence="1" id="KW-0812">Transmembrane</keyword>
<evidence type="ECO:0008006" key="4">
    <source>
        <dbReference type="Google" id="ProtNLM"/>
    </source>
</evidence>
<evidence type="ECO:0000313" key="3">
    <source>
        <dbReference type="Proteomes" id="UP000187609"/>
    </source>
</evidence>
<proteinExistence type="predicted"/>
<protein>
    <recommendedName>
        <fullName evidence="4">Beta-1,3-glucosyltransferase</fullName>
    </recommendedName>
</protein>
<evidence type="ECO:0000256" key="1">
    <source>
        <dbReference type="SAM" id="Phobius"/>
    </source>
</evidence>
<sequence>MKDMSLRKRYVPFPNNRKLVPKRCTIFIIKSFLIAICLVASIYLISNVHLFNKYASSAAGVTNKLAVENISKEEEKTNISHILFGIGGSSKTWNNRSRYSELWWRPNVTRGFVWLDENPQENEPWPETFPPYRVSEDTSTFKYTCWFGDRSAVRIARILKESFEIGLSNVRWFVMGDDDTVFFTENLVTVLAKYDHNQMYYIGGISESVEINVLSSYSQAFGGGGIAISYPLAEELVKILDGCINRYHYLYASDQKIASCVTEIGVSLTKEPGFHQMDIQGSPGGLLAAHPVAPLVSLHHLDVYLLHPLIPSMSRLESVKKVIEAYNKDPSRTMQHSLCYDLKRNWSLSVSWGYSVQLYPWLMNARELEMPMQTFKTWKGSKGPFTFSTQPNNVEPCKRPIEYYLDQVVDLQNDETLTSYSTIAGINKQCENQNYKPALAVHMVNVTTTILPPKVWSQAPRRQCCDVINDEDGIRSNLHIRIRGCNRGEMITPPFYDKYGEFAYFQRFVR</sequence>
<name>A0A1J6I747_NICAT</name>
<dbReference type="Gramene" id="OIT00838">
    <property type="protein sequence ID" value="OIT00838"/>
    <property type="gene ID" value="A4A49_40865"/>
</dbReference>
<dbReference type="OrthoDB" id="421979at2759"/>
<keyword evidence="1" id="KW-1133">Transmembrane helix</keyword>
<gene>
    <name evidence="2" type="ORF">A4A49_40865</name>
</gene>
<organism evidence="2 3">
    <name type="scientific">Nicotiana attenuata</name>
    <name type="common">Coyote tobacco</name>
    <dbReference type="NCBI Taxonomy" id="49451"/>
    <lineage>
        <taxon>Eukaryota</taxon>
        <taxon>Viridiplantae</taxon>
        <taxon>Streptophyta</taxon>
        <taxon>Embryophyta</taxon>
        <taxon>Tracheophyta</taxon>
        <taxon>Spermatophyta</taxon>
        <taxon>Magnoliopsida</taxon>
        <taxon>eudicotyledons</taxon>
        <taxon>Gunneridae</taxon>
        <taxon>Pentapetalae</taxon>
        <taxon>asterids</taxon>
        <taxon>lamiids</taxon>
        <taxon>Solanales</taxon>
        <taxon>Solanaceae</taxon>
        <taxon>Nicotianoideae</taxon>
        <taxon>Nicotianeae</taxon>
        <taxon>Nicotiana</taxon>
    </lineage>
</organism>
<dbReference type="Gene3D" id="3.90.550.50">
    <property type="match status" value="1"/>
</dbReference>
<dbReference type="Proteomes" id="UP000187609">
    <property type="component" value="Unassembled WGS sequence"/>
</dbReference>
<keyword evidence="1" id="KW-0472">Membrane</keyword>
<dbReference type="AlphaFoldDB" id="A0A1J6I747"/>
<reference evidence="2" key="1">
    <citation type="submission" date="2016-11" db="EMBL/GenBank/DDBJ databases">
        <title>The genome of Nicotiana attenuata.</title>
        <authorList>
            <person name="Xu S."/>
            <person name="Brockmoeller T."/>
            <person name="Gaquerel E."/>
            <person name="Navarro A."/>
            <person name="Kuhl H."/>
            <person name="Gase K."/>
            <person name="Ling Z."/>
            <person name="Zhou W."/>
            <person name="Kreitzer C."/>
            <person name="Stanke M."/>
            <person name="Tang H."/>
            <person name="Lyons E."/>
            <person name="Pandey P."/>
            <person name="Pandey S.P."/>
            <person name="Timmermann B."/>
            <person name="Baldwin I.T."/>
        </authorList>
    </citation>
    <scope>NUCLEOTIDE SEQUENCE [LARGE SCALE GENOMIC DNA]</scope>
    <source>
        <strain evidence="2">UT</strain>
    </source>
</reference>